<name>A0ABR2TS76_9ROSI</name>
<dbReference type="Proteomes" id="UP001396334">
    <property type="component" value="Unassembled WGS sequence"/>
</dbReference>
<accession>A0ABR2TS76</accession>
<sequence>MHQVKVGFGVTVSVVEGTSAVAEEEAMAGMNSETRVSFWVDPKVQVRGTETAISGLIRMEGVVVKVGPRDPDFICFQTLAEKVTR</sequence>
<organism evidence="1 2">
    <name type="scientific">Hibiscus sabdariffa</name>
    <name type="common">roselle</name>
    <dbReference type="NCBI Taxonomy" id="183260"/>
    <lineage>
        <taxon>Eukaryota</taxon>
        <taxon>Viridiplantae</taxon>
        <taxon>Streptophyta</taxon>
        <taxon>Embryophyta</taxon>
        <taxon>Tracheophyta</taxon>
        <taxon>Spermatophyta</taxon>
        <taxon>Magnoliopsida</taxon>
        <taxon>eudicotyledons</taxon>
        <taxon>Gunneridae</taxon>
        <taxon>Pentapetalae</taxon>
        <taxon>rosids</taxon>
        <taxon>malvids</taxon>
        <taxon>Malvales</taxon>
        <taxon>Malvaceae</taxon>
        <taxon>Malvoideae</taxon>
        <taxon>Hibiscus</taxon>
    </lineage>
</organism>
<comment type="caution">
    <text evidence="1">The sequence shown here is derived from an EMBL/GenBank/DDBJ whole genome shotgun (WGS) entry which is preliminary data.</text>
</comment>
<evidence type="ECO:0000313" key="2">
    <source>
        <dbReference type="Proteomes" id="UP001396334"/>
    </source>
</evidence>
<dbReference type="EMBL" id="JBBPBN010000004">
    <property type="protein sequence ID" value="KAK9040072.1"/>
    <property type="molecule type" value="Genomic_DNA"/>
</dbReference>
<proteinExistence type="predicted"/>
<protein>
    <submittedName>
        <fullName evidence="1">Uncharacterized protein</fullName>
    </submittedName>
</protein>
<keyword evidence="2" id="KW-1185">Reference proteome</keyword>
<evidence type="ECO:0000313" key="1">
    <source>
        <dbReference type="EMBL" id="KAK9040072.1"/>
    </source>
</evidence>
<reference evidence="1 2" key="1">
    <citation type="journal article" date="2024" name="G3 (Bethesda)">
        <title>Genome assembly of Hibiscus sabdariffa L. provides insights into metabolisms of medicinal natural products.</title>
        <authorList>
            <person name="Kim T."/>
        </authorList>
    </citation>
    <scope>NUCLEOTIDE SEQUENCE [LARGE SCALE GENOMIC DNA]</scope>
    <source>
        <strain evidence="1">TK-2024</strain>
        <tissue evidence="1">Old leaves</tissue>
    </source>
</reference>
<gene>
    <name evidence="1" type="ORF">V6N11_015251</name>
</gene>